<keyword evidence="1" id="KW-0732">Signal</keyword>
<evidence type="ECO:0000256" key="1">
    <source>
        <dbReference type="SAM" id="SignalP"/>
    </source>
</evidence>
<protein>
    <recommendedName>
        <fullName evidence="4">DUF1344 domain-containing protein</fullName>
    </recommendedName>
</protein>
<feature type="chain" id="PRO_5002492024" description="DUF1344 domain-containing protein" evidence="1">
    <location>
        <begin position="22"/>
        <end position="84"/>
    </location>
</feature>
<feature type="signal peptide" evidence="1">
    <location>
        <begin position="1"/>
        <end position="21"/>
    </location>
</feature>
<dbReference type="RefSeq" id="WP_046142274.1">
    <property type="nucleotide sequence ID" value="NZ_LAJG01000014.1"/>
</dbReference>
<accession>A0A0F5LCU8</accession>
<reference evidence="2 3" key="1">
    <citation type="submission" date="2015-03" db="EMBL/GenBank/DDBJ databases">
        <authorList>
            <person name="Hassan Y.I."/>
            <person name="Lepp D."/>
            <person name="Zhou T."/>
        </authorList>
    </citation>
    <scope>NUCLEOTIDE SEQUENCE [LARGE SCALE GENOMIC DNA]</scope>
    <source>
        <strain evidence="2 3">GH2-10</strain>
    </source>
</reference>
<comment type="caution">
    <text evidence="2">The sequence shown here is derived from an EMBL/GenBank/DDBJ whole genome shotgun (WGS) entry which is preliminary data.</text>
</comment>
<dbReference type="PATRIC" id="fig|361041.3.peg.785"/>
<dbReference type="EMBL" id="LAJG01000014">
    <property type="protein sequence ID" value="KKB80211.1"/>
    <property type="molecule type" value="Genomic_DNA"/>
</dbReference>
<evidence type="ECO:0008006" key="4">
    <source>
        <dbReference type="Google" id="ProtNLM"/>
    </source>
</evidence>
<organism evidence="2 3">
    <name type="scientific">Devosia soli</name>
    <dbReference type="NCBI Taxonomy" id="361041"/>
    <lineage>
        <taxon>Bacteria</taxon>
        <taxon>Pseudomonadati</taxon>
        <taxon>Pseudomonadota</taxon>
        <taxon>Alphaproteobacteria</taxon>
        <taxon>Hyphomicrobiales</taxon>
        <taxon>Devosiaceae</taxon>
        <taxon>Devosia</taxon>
    </lineage>
</organism>
<evidence type="ECO:0000313" key="2">
    <source>
        <dbReference type="EMBL" id="KKB80211.1"/>
    </source>
</evidence>
<dbReference type="InterPro" id="IPR009780">
    <property type="entry name" value="DUF1344"/>
</dbReference>
<dbReference type="AlphaFoldDB" id="A0A0F5LCU8"/>
<name>A0A0F5LCU8_9HYPH</name>
<sequence>MLKLFGTAALATAIAMSGAIAADMTATGTIKTMDATKCTVELSDGHTYQFAPKCDFSKLKANEKVTITHTMKGTTYEASKVTAG</sequence>
<proteinExistence type="predicted"/>
<dbReference type="Proteomes" id="UP000033514">
    <property type="component" value="Unassembled WGS sequence"/>
</dbReference>
<gene>
    <name evidence="2" type="ORF">VW35_07270</name>
</gene>
<keyword evidence="3" id="KW-1185">Reference proteome</keyword>
<dbReference type="OrthoDB" id="7950698at2"/>
<dbReference type="Pfam" id="PF07076">
    <property type="entry name" value="DUF1344"/>
    <property type="match status" value="1"/>
</dbReference>
<evidence type="ECO:0000313" key="3">
    <source>
        <dbReference type="Proteomes" id="UP000033514"/>
    </source>
</evidence>